<dbReference type="RefSeq" id="XP_024718693.1">
    <property type="nucleotide sequence ID" value="XM_024861156.1"/>
</dbReference>
<keyword evidence="5 6" id="KW-0472">Membrane</keyword>
<dbReference type="PANTHER" id="PTHR22779:SF6">
    <property type="entry name" value="SD17342P"/>
    <property type="match status" value="1"/>
</dbReference>
<proteinExistence type="inferred from homology"/>
<evidence type="ECO:0000256" key="1">
    <source>
        <dbReference type="ARBA" id="ARBA00004141"/>
    </source>
</evidence>
<feature type="transmembrane region" description="Helical" evidence="6">
    <location>
        <begin position="120"/>
        <end position="140"/>
    </location>
</feature>
<dbReference type="FunCoup" id="A0A2T3AVK2">
    <property type="interactions" value="4"/>
</dbReference>
<evidence type="ECO:0000313" key="7">
    <source>
        <dbReference type="EMBL" id="PSS12695.1"/>
    </source>
</evidence>
<comment type="subcellular location">
    <subcellularLocation>
        <location evidence="1">Membrane</location>
        <topology evidence="1">Multi-pass membrane protein</topology>
    </subcellularLocation>
</comment>
<evidence type="ECO:0000256" key="4">
    <source>
        <dbReference type="ARBA" id="ARBA00022989"/>
    </source>
</evidence>
<dbReference type="PANTHER" id="PTHR22779">
    <property type="entry name" value="SD17342P"/>
    <property type="match status" value="1"/>
</dbReference>
<comment type="similarity">
    <text evidence="2">Belongs to the TMEM170 family.</text>
</comment>
<keyword evidence="4 6" id="KW-1133">Transmembrane helix</keyword>
<dbReference type="OrthoDB" id="2131401at2759"/>
<dbReference type="InParanoid" id="A0A2T3AVK2"/>
<keyword evidence="3 6" id="KW-0812">Transmembrane</keyword>
<organism evidence="7 8">
    <name type="scientific">Amorphotheca resinae ATCC 22711</name>
    <dbReference type="NCBI Taxonomy" id="857342"/>
    <lineage>
        <taxon>Eukaryota</taxon>
        <taxon>Fungi</taxon>
        <taxon>Dikarya</taxon>
        <taxon>Ascomycota</taxon>
        <taxon>Pezizomycotina</taxon>
        <taxon>Leotiomycetes</taxon>
        <taxon>Helotiales</taxon>
        <taxon>Amorphothecaceae</taxon>
        <taxon>Amorphotheca</taxon>
    </lineage>
</organism>
<evidence type="ECO:0000256" key="2">
    <source>
        <dbReference type="ARBA" id="ARBA00006325"/>
    </source>
</evidence>
<evidence type="ECO:0000256" key="5">
    <source>
        <dbReference type="ARBA" id="ARBA00023136"/>
    </source>
</evidence>
<sequence length="144" mass="16199">MHSTRVEDPAPLDYATPPFPSLYWPYKAKPGVANYLYYTHDIWRYTLLWTLILFAVFHAAVAAFAVLMQLGKGEKAWQYVWVIPLVYAFVAGVEALLAGSFVGLILGAVYNAGYFRMSTWIPFIWSLINVLVLILSSFSIQGGL</sequence>
<evidence type="ECO:0000313" key="8">
    <source>
        <dbReference type="Proteomes" id="UP000241818"/>
    </source>
</evidence>
<dbReference type="Pfam" id="PF10190">
    <property type="entry name" value="Tmemb_170"/>
    <property type="match status" value="1"/>
</dbReference>
<dbReference type="EMBL" id="KZ679015">
    <property type="protein sequence ID" value="PSS12695.1"/>
    <property type="molecule type" value="Genomic_DNA"/>
</dbReference>
<protein>
    <recommendedName>
        <fullName evidence="9">Integral membrane protein</fullName>
    </recommendedName>
</protein>
<dbReference type="AlphaFoldDB" id="A0A2T3AVK2"/>
<dbReference type="GeneID" id="36569237"/>
<reference evidence="7 8" key="1">
    <citation type="journal article" date="2018" name="New Phytol.">
        <title>Comparative genomics and transcriptomics depict ericoid mycorrhizal fungi as versatile saprotrophs and plant mutualists.</title>
        <authorList>
            <person name="Martino E."/>
            <person name="Morin E."/>
            <person name="Grelet G.A."/>
            <person name="Kuo A."/>
            <person name="Kohler A."/>
            <person name="Daghino S."/>
            <person name="Barry K.W."/>
            <person name="Cichocki N."/>
            <person name="Clum A."/>
            <person name="Dockter R.B."/>
            <person name="Hainaut M."/>
            <person name="Kuo R.C."/>
            <person name="LaButti K."/>
            <person name="Lindahl B.D."/>
            <person name="Lindquist E.A."/>
            <person name="Lipzen A."/>
            <person name="Khouja H.R."/>
            <person name="Magnuson J."/>
            <person name="Murat C."/>
            <person name="Ohm R.A."/>
            <person name="Singer S.W."/>
            <person name="Spatafora J.W."/>
            <person name="Wang M."/>
            <person name="Veneault-Fourrey C."/>
            <person name="Henrissat B."/>
            <person name="Grigoriev I.V."/>
            <person name="Martin F.M."/>
            <person name="Perotto S."/>
        </authorList>
    </citation>
    <scope>NUCLEOTIDE SEQUENCE [LARGE SCALE GENOMIC DNA]</scope>
    <source>
        <strain evidence="7 8">ATCC 22711</strain>
    </source>
</reference>
<accession>A0A2T3AVK2</accession>
<keyword evidence="8" id="KW-1185">Reference proteome</keyword>
<dbReference type="InterPro" id="IPR019334">
    <property type="entry name" value="TMEM170A/B/YPR153W-like"/>
</dbReference>
<gene>
    <name evidence="7" type="ORF">M430DRAFT_107487</name>
</gene>
<evidence type="ECO:0008006" key="9">
    <source>
        <dbReference type="Google" id="ProtNLM"/>
    </source>
</evidence>
<evidence type="ECO:0000256" key="3">
    <source>
        <dbReference type="ARBA" id="ARBA00022692"/>
    </source>
</evidence>
<dbReference type="STRING" id="857342.A0A2T3AVK2"/>
<feature type="transmembrane region" description="Helical" evidence="6">
    <location>
        <begin position="42"/>
        <end position="67"/>
    </location>
</feature>
<dbReference type="GO" id="GO:0016020">
    <property type="term" value="C:membrane"/>
    <property type="evidence" value="ECO:0007669"/>
    <property type="project" value="UniProtKB-SubCell"/>
</dbReference>
<evidence type="ECO:0000256" key="6">
    <source>
        <dbReference type="SAM" id="Phobius"/>
    </source>
</evidence>
<name>A0A2T3AVK2_AMORE</name>
<feature type="transmembrane region" description="Helical" evidence="6">
    <location>
        <begin position="79"/>
        <end position="108"/>
    </location>
</feature>
<dbReference type="Proteomes" id="UP000241818">
    <property type="component" value="Unassembled WGS sequence"/>
</dbReference>